<reference evidence="7 8" key="1">
    <citation type="submission" date="2013-11" db="EMBL/GenBank/DDBJ databases">
        <title>Draft genome of the bovine lungworm Dictyocaulus viviparus.</title>
        <authorList>
            <person name="Mitreva M."/>
        </authorList>
    </citation>
    <scope>NUCLEOTIDE SEQUENCE [LARGE SCALE GENOMIC DNA]</scope>
    <source>
        <strain evidence="7 8">HannoverDv2000</strain>
    </source>
</reference>
<evidence type="ECO:0000256" key="1">
    <source>
        <dbReference type="ARBA" id="ARBA00004141"/>
    </source>
</evidence>
<comment type="subcellular location">
    <subcellularLocation>
        <location evidence="1">Membrane</location>
        <topology evidence="1">Multi-pass membrane protein</topology>
    </subcellularLocation>
</comment>
<feature type="transmembrane region" description="Helical" evidence="5">
    <location>
        <begin position="44"/>
        <end position="65"/>
    </location>
</feature>
<feature type="transmembrane region" description="Helical" evidence="5">
    <location>
        <begin position="21"/>
        <end position="38"/>
    </location>
</feature>
<dbReference type="Pfam" id="PF05154">
    <property type="entry name" value="TM2"/>
    <property type="match status" value="1"/>
</dbReference>
<feature type="transmembrane region" description="Helical" evidence="5">
    <location>
        <begin position="103"/>
        <end position="124"/>
    </location>
</feature>
<dbReference type="InterPro" id="IPR007829">
    <property type="entry name" value="TM2"/>
</dbReference>
<keyword evidence="8" id="KW-1185">Reference proteome</keyword>
<gene>
    <name evidence="7" type="ORF">DICVIV_07279</name>
</gene>
<dbReference type="EMBL" id="KN716341">
    <property type="protein sequence ID" value="KJH46671.1"/>
    <property type="molecule type" value="Genomic_DNA"/>
</dbReference>
<dbReference type="PANTHER" id="PTHR44733">
    <property type="entry name" value="DNAJ HOMOLOG SUBFAMILY C MEMBER 22"/>
    <property type="match status" value="1"/>
</dbReference>
<evidence type="ECO:0000256" key="3">
    <source>
        <dbReference type="ARBA" id="ARBA00022989"/>
    </source>
</evidence>
<keyword evidence="2 5" id="KW-0812">Transmembrane</keyword>
<evidence type="ECO:0000256" key="2">
    <source>
        <dbReference type="ARBA" id="ARBA00022692"/>
    </source>
</evidence>
<organism evidence="7 8">
    <name type="scientific">Dictyocaulus viviparus</name>
    <name type="common">Bovine lungworm</name>
    <dbReference type="NCBI Taxonomy" id="29172"/>
    <lineage>
        <taxon>Eukaryota</taxon>
        <taxon>Metazoa</taxon>
        <taxon>Ecdysozoa</taxon>
        <taxon>Nematoda</taxon>
        <taxon>Chromadorea</taxon>
        <taxon>Rhabditida</taxon>
        <taxon>Rhabditina</taxon>
        <taxon>Rhabditomorpha</taxon>
        <taxon>Strongyloidea</taxon>
        <taxon>Metastrongylidae</taxon>
        <taxon>Dictyocaulus</taxon>
    </lineage>
</organism>
<evidence type="ECO:0000313" key="7">
    <source>
        <dbReference type="EMBL" id="KJH46671.1"/>
    </source>
</evidence>
<evidence type="ECO:0000256" key="5">
    <source>
        <dbReference type="SAM" id="Phobius"/>
    </source>
</evidence>
<dbReference type="Proteomes" id="UP000053766">
    <property type="component" value="Unassembled WGS sequence"/>
</dbReference>
<feature type="transmembrane region" description="Helical" evidence="5">
    <location>
        <begin position="136"/>
        <end position="158"/>
    </location>
</feature>
<keyword evidence="3 5" id="KW-1133">Transmembrane helix</keyword>
<dbReference type="STRING" id="29172.A0A0D8XWG0"/>
<protein>
    <submittedName>
        <fullName evidence="7">TM2 domain protein</fullName>
    </submittedName>
</protein>
<evidence type="ECO:0000313" key="8">
    <source>
        <dbReference type="Proteomes" id="UP000053766"/>
    </source>
</evidence>
<dbReference type="GO" id="GO:0016020">
    <property type="term" value="C:membrane"/>
    <property type="evidence" value="ECO:0007669"/>
    <property type="project" value="UniProtKB-SubCell"/>
</dbReference>
<evidence type="ECO:0000256" key="4">
    <source>
        <dbReference type="ARBA" id="ARBA00023136"/>
    </source>
</evidence>
<evidence type="ECO:0000259" key="6">
    <source>
        <dbReference type="Pfam" id="PF05154"/>
    </source>
</evidence>
<sequence length="276" mass="31529">MVDHRVGDEMSKARLADPLKARILLMTGGIFGLHRFYLDEIPEAFIFFSTGGVFLLGVVYDSFYINKYVDLYNMKKLGEVGEIKKFKNGKLLANLSKMVRFSLLRFSTSVAYAVWLGFLCWLAGSVMLGRIEYGSLVMTSALAAAVAIGGPALSFVAYSSHSRRRNTLFDVELVDKAPLWADMVAVFIIDMLYQEVRVLEKRSVIEPLQWALWRVYLIVKFDAPAFISQPELKRTCLQWIRKQTNSSNKRDFTEKKKESRDYHFLGISRGCDIMTK</sequence>
<proteinExistence type="predicted"/>
<dbReference type="AlphaFoldDB" id="A0A0D8XWG0"/>
<dbReference type="OrthoDB" id="10262359at2759"/>
<reference evidence="8" key="2">
    <citation type="journal article" date="2016" name="Sci. Rep.">
        <title>Dictyocaulus viviparus genome, variome and transcriptome elucidate lungworm biology and support future intervention.</title>
        <authorList>
            <person name="McNulty S.N."/>
            <person name="Strube C."/>
            <person name="Rosa B.A."/>
            <person name="Martin J.C."/>
            <person name="Tyagi R."/>
            <person name="Choi Y.J."/>
            <person name="Wang Q."/>
            <person name="Hallsworth Pepin K."/>
            <person name="Zhang X."/>
            <person name="Ozersky P."/>
            <person name="Wilson R.K."/>
            <person name="Sternberg P.W."/>
            <person name="Gasser R.B."/>
            <person name="Mitreva M."/>
        </authorList>
    </citation>
    <scope>NUCLEOTIDE SEQUENCE [LARGE SCALE GENOMIC DNA]</scope>
    <source>
        <strain evidence="8">HannoverDv2000</strain>
    </source>
</reference>
<accession>A0A0D8XWG0</accession>
<dbReference type="PANTHER" id="PTHR44733:SF1">
    <property type="entry name" value="DNAJ HOMOLOG SUBFAMILY C MEMBER 22"/>
    <property type="match status" value="1"/>
</dbReference>
<feature type="domain" description="TM2" evidence="6">
    <location>
        <begin position="22"/>
        <end position="62"/>
    </location>
</feature>
<name>A0A0D8XWG0_DICVI</name>
<keyword evidence="4 5" id="KW-0472">Membrane</keyword>